<protein>
    <submittedName>
        <fullName evidence="3">DUF1707 domain-containing protein</fullName>
    </submittedName>
</protein>
<evidence type="ECO:0000313" key="3">
    <source>
        <dbReference type="EMBL" id="QXN94687.1"/>
    </source>
</evidence>
<keyword evidence="1" id="KW-0812">Transmembrane</keyword>
<keyword evidence="4" id="KW-1185">Reference proteome</keyword>
<dbReference type="Proteomes" id="UP000694257">
    <property type="component" value="Chromosome"/>
</dbReference>
<feature type="domain" description="DUF1707" evidence="2">
    <location>
        <begin position="8"/>
        <end position="59"/>
    </location>
</feature>
<sequence>MNDIPQPRVTDTEREQALLELTQHLSVGRLDVAEFDERSAAAAAASTRAQLAMLFADLPADPPTASPQRAADWLPARAALSMTLLIGPILAFIIGGWPGLCAAAGVVGSGLLVVLAIRARRGRYHRDLGRT</sequence>
<dbReference type="RefSeq" id="WP_218477328.1">
    <property type="nucleotide sequence ID" value="NZ_BAABJN010000015.1"/>
</dbReference>
<dbReference type="EMBL" id="CP078145">
    <property type="protein sequence ID" value="QXN94687.1"/>
    <property type="molecule type" value="Genomic_DNA"/>
</dbReference>
<gene>
    <name evidence="3" type="ORF">KV110_17495</name>
</gene>
<dbReference type="InterPro" id="IPR012551">
    <property type="entry name" value="DUF1707_SHOCT-like"/>
</dbReference>
<organism evidence="3 4">
    <name type="scientific">Nocardia iowensis</name>
    <dbReference type="NCBI Taxonomy" id="204891"/>
    <lineage>
        <taxon>Bacteria</taxon>
        <taxon>Bacillati</taxon>
        <taxon>Actinomycetota</taxon>
        <taxon>Actinomycetes</taxon>
        <taxon>Mycobacteriales</taxon>
        <taxon>Nocardiaceae</taxon>
        <taxon>Nocardia</taxon>
    </lineage>
</organism>
<keyword evidence="1" id="KW-0472">Membrane</keyword>
<name>A0ABX8RYG5_NOCIO</name>
<dbReference type="Pfam" id="PF08044">
    <property type="entry name" value="DUF1707"/>
    <property type="match status" value="1"/>
</dbReference>
<feature type="transmembrane region" description="Helical" evidence="1">
    <location>
        <begin position="89"/>
        <end position="117"/>
    </location>
</feature>
<keyword evidence="1" id="KW-1133">Transmembrane helix</keyword>
<evidence type="ECO:0000313" key="4">
    <source>
        <dbReference type="Proteomes" id="UP000694257"/>
    </source>
</evidence>
<evidence type="ECO:0000256" key="1">
    <source>
        <dbReference type="SAM" id="Phobius"/>
    </source>
</evidence>
<accession>A0ABX8RYG5</accession>
<evidence type="ECO:0000259" key="2">
    <source>
        <dbReference type="Pfam" id="PF08044"/>
    </source>
</evidence>
<proteinExistence type="predicted"/>
<reference evidence="3 4" key="1">
    <citation type="submission" date="2021-07" db="EMBL/GenBank/DDBJ databases">
        <title>Whole Genome Sequence of Nocardia Iowensis.</title>
        <authorList>
            <person name="Lamm A."/>
            <person name="Collins-Fairclough A.M."/>
            <person name="Bunk B."/>
            <person name="Sproer C."/>
        </authorList>
    </citation>
    <scope>NUCLEOTIDE SEQUENCE [LARGE SCALE GENOMIC DNA]</scope>
    <source>
        <strain evidence="3 4">NRRL 5646</strain>
    </source>
</reference>